<dbReference type="GO" id="GO:0016020">
    <property type="term" value="C:membrane"/>
    <property type="evidence" value="ECO:0007669"/>
    <property type="project" value="InterPro"/>
</dbReference>
<dbReference type="GO" id="GO:0000270">
    <property type="term" value="P:peptidoglycan metabolic process"/>
    <property type="evidence" value="ECO:0007669"/>
    <property type="project" value="InterPro"/>
</dbReference>
<gene>
    <name evidence="4" type="ORF">EXU30_20045</name>
</gene>
<comment type="similarity">
    <text evidence="1">Belongs to the transglycosylase Slt family.</text>
</comment>
<dbReference type="Proteomes" id="UP000291106">
    <property type="component" value="Chromosome"/>
</dbReference>
<dbReference type="Pfam" id="PF01464">
    <property type="entry name" value="SLT"/>
    <property type="match status" value="1"/>
</dbReference>
<evidence type="ECO:0000313" key="5">
    <source>
        <dbReference type="Proteomes" id="UP000291106"/>
    </source>
</evidence>
<evidence type="ECO:0000313" key="4">
    <source>
        <dbReference type="EMBL" id="QBF84992.1"/>
    </source>
</evidence>
<dbReference type="InterPro" id="IPR036779">
    <property type="entry name" value="LysM_dom_sf"/>
</dbReference>
<evidence type="ECO:0000259" key="3">
    <source>
        <dbReference type="PROSITE" id="PS51782"/>
    </source>
</evidence>
<dbReference type="PROSITE" id="PS51782">
    <property type="entry name" value="LYSM"/>
    <property type="match status" value="3"/>
</dbReference>
<dbReference type="Gene3D" id="1.10.530.10">
    <property type="match status" value="1"/>
</dbReference>
<feature type="region of interest" description="Disordered" evidence="2">
    <location>
        <begin position="1"/>
        <end position="23"/>
    </location>
</feature>
<dbReference type="SUPFAM" id="SSF54106">
    <property type="entry name" value="LysM domain"/>
    <property type="match status" value="3"/>
</dbReference>
<dbReference type="AlphaFoldDB" id="A0A411PN74"/>
<dbReference type="SMART" id="SM00257">
    <property type="entry name" value="LysM"/>
    <property type="match status" value="3"/>
</dbReference>
<feature type="domain" description="LysM" evidence="3">
    <location>
        <begin position="447"/>
        <end position="491"/>
    </location>
</feature>
<sequence length="496" mass="55650">MGGCQTLTAPTPVENPPADTTKITQSEKHPTAAEEVEQEIAQITDVWQRIGQSLSMPVPDEKLVNQYRDWYLKNPKHLAIVSKRAAPYMYYIVEEVERRGLPLEIALLPIIESAFDPHAYSGMHASGLWQLTAPTAKTFGVQTNWWYDGRRDVIASTDAALDLLEYLYAKMGNNWLYAIAAYNTGEGRVFNAIKRNKSKGKPVDFWSLRLPRETSRYVPQLLALADVIKHADKHKLALHPIINEPSIEVVDIGSQLDLNLAANMAGVSVDEIKQLNSGLRSWATPPQGPHQLMLPSHKVEQFSKQLSELDPASRINWLRYQIQPGDSLSVIARQFNITPSIIRSNNGLANNNIIAGKHLLIPVAANGDALDVNHIALTDKRTLEQTETKRKVTYQVRSGDSLWKIARRFDVKVAQLTQWNNLSADHTLSIGQRLQVYPGSPSGMRTVEYKVKSGDSLDRIANKYKVSVKNLIKWNSLENKKYIHPGQTLTLRLSST</sequence>
<protein>
    <submittedName>
        <fullName evidence="4">LysM peptidoglycan-binding domain-containing protein</fullName>
    </submittedName>
</protein>
<dbReference type="KEGG" id="smai:EXU30_20045"/>
<name>A0A411PN74_9GAMM</name>
<dbReference type="PROSITE" id="PS00922">
    <property type="entry name" value="TRANSGLYCOSYLASE"/>
    <property type="match status" value="1"/>
</dbReference>
<keyword evidence="5" id="KW-1185">Reference proteome</keyword>
<feature type="domain" description="LysM" evidence="3">
    <location>
        <begin position="318"/>
        <end position="361"/>
    </location>
</feature>
<reference evidence="4 5" key="1">
    <citation type="submission" date="2019-02" db="EMBL/GenBank/DDBJ databases">
        <title>Shewanella sp. D4-2 isolated from Dokdo Island.</title>
        <authorList>
            <person name="Baek K."/>
        </authorList>
    </citation>
    <scope>NUCLEOTIDE SEQUENCE [LARGE SCALE GENOMIC DNA]</scope>
    <source>
        <strain evidence="4 5">D4-2</strain>
    </source>
</reference>
<organism evidence="4 5">
    <name type="scientific">Shewanella maritima</name>
    <dbReference type="NCBI Taxonomy" id="2520507"/>
    <lineage>
        <taxon>Bacteria</taxon>
        <taxon>Pseudomonadati</taxon>
        <taxon>Pseudomonadota</taxon>
        <taxon>Gammaproteobacteria</taxon>
        <taxon>Alteromonadales</taxon>
        <taxon>Shewanellaceae</taxon>
        <taxon>Shewanella</taxon>
    </lineage>
</organism>
<dbReference type="Pfam" id="PF01476">
    <property type="entry name" value="LysM"/>
    <property type="match status" value="3"/>
</dbReference>
<dbReference type="CDD" id="cd16894">
    <property type="entry name" value="MltD-like"/>
    <property type="match status" value="1"/>
</dbReference>
<dbReference type="SUPFAM" id="SSF53955">
    <property type="entry name" value="Lysozyme-like"/>
    <property type="match status" value="1"/>
</dbReference>
<dbReference type="InterPro" id="IPR000189">
    <property type="entry name" value="Transglyc_AS"/>
</dbReference>
<dbReference type="CDD" id="cd00118">
    <property type="entry name" value="LysM"/>
    <property type="match status" value="3"/>
</dbReference>
<proteinExistence type="inferred from homology"/>
<dbReference type="InterPro" id="IPR018392">
    <property type="entry name" value="LysM"/>
</dbReference>
<dbReference type="OrthoDB" id="9815002at2"/>
<dbReference type="EMBL" id="CP036200">
    <property type="protein sequence ID" value="QBF84992.1"/>
    <property type="molecule type" value="Genomic_DNA"/>
</dbReference>
<evidence type="ECO:0000256" key="2">
    <source>
        <dbReference type="SAM" id="MobiDB-lite"/>
    </source>
</evidence>
<dbReference type="Gene3D" id="3.10.350.10">
    <property type="entry name" value="LysM domain"/>
    <property type="match status" value="3"/>
</dbReference>
<dbReference type="InterPro" id="IPR023346">
    <property type="entry name" value="Lysozyme-like_dom_sf"/>
</dbReference>
<dbReference type="InterPro" id="IPR008258">
    <property type="entry name" value="Transglycosylase_SLT_dom_1"/>
</dbReference>
<dbReference type="PANTHER" id="PTHR33734:SF22">
    <property type="entry name" value="MEMBRANE-BOUND LYTIC MUREIN TRANSGLYCOSYLASE D"/>
    <property type="match status" value="1"/>
</dbReference>
<dbReference type="GO" id="GO:0008932">
    <property type="term" value="F:lytic endotransglycosylase activity"/>
    <property type="evidence" value="ECO:0007669"/>
    <property type="project" value="TreeGrafter"/>
</dbReference>
<dbReference type="PANTHER" id="PTHR33734">
    <property type="entry name" value="LYSM DOMAIN-CONTAINING GPI-ANCHORED PROTEIN 2"/>
    <property type="match status" value="1"/>
</dbReference>
<dbReference type="FunFam" id="1.10.530.10:FF:000004">
    <property type="entry name" value="Membrane-bound lytic murein transglycosylase D"/>
    <property type="match status" value="1"/>
</dbReference>
<evidence type="ECO:0000256" key="1">
    <source>
        <dbReference type="ARBA" id="ARBA00007734"/>
    </source>
</evidence>
<accession>A0A411PN74</accession>
<feature type="domain" description="LysM" evidence="3">
    <location>
        <begin position="392"/>
        <end position="436"/>
    </location>
</feature>